<name>A0A6N9JGU9_9ACTN</name>
<dbReference type="GO" id="GO:0006508">
    <property type="term" value="P:proteolysis"/>
    <property type="evidence" value="ECO:0007669"/>
    <property type="project" value="InterPro"/>
</dbReference>
<dbReference type="EMBL" id="WWSR01000002">
    <property type="protein sequence ID" value="MZJ38578.1"/>
    <property type="molecule type" value="Genomic_DNA"/>
</dbReference>
<dbReference type="InterPro" id="IPR032466">
    <property type="entry name" value="Metal_Hydrolase"/>
</dbReference>
<dbReference type="Proteomes" id="UP000469380">
    <property type="component" value="Unassembled WGS sequence"/>
</dbReference>
<evidence type="ECO:0000313" key="1">
    <source>
        <dbReference type="EMBL" id="MZJ38578.1"/>
    </source>
</evidence>
<organism evidence="1 2">
    <name type="scientific">Collinsella aerofaciens</name>
    <dbReference type="NCBI Taxonomy" id="74426"/>
    <lineage>
        <taxon>Bacteria</taxon>
        <taxon>Bacillati</taxon>
        <taxon>Actinomycetota</taxon>
        <taxon>Coriobacteriia</taxon>
        <taxon>Coriobacteriales</taxon>
        <taxon>Coriobacteriaceae</taxon>
        <taxon>Collinsella</taxon>
    </lineage>
</organism>
<dbReference type="Gene3D" id="3.20.20.140">
    <property type="entry name" value="Metal-dependent hydrolases"/>
    <property type="match status" value="1"/>
</dbReference>
<dbReference type="InterPro" id="IPR008257">
    <property type="entry name" value="Pept_M19"/>
</dbReference>
<dbReference type="AlphaFoldDB" id="A0A6N9JGU9"/>
<dbReference type="PROSITE" id="PS51365">
    <property type="entry name" value="RENAL_DIPEPTIDASE_2"/>
    <property type="match status" value="1"/>
</dbReference>
<protein>
    <recommendedName>
        <fullName evidence="3">Membrane dipeptidase (Peptidase family M19)</fullName>
    </recommendedName>
</protein>
<dbReference type="GO" id="GO:0070573">
    <property type="term" value="F:metallodipeptidase activity"/>
    <property type="evidence" value="ECO:0007669"/>
    <property type="project" value="InterPro"/>
</dbReference>
<reference evidence="1 2" key="1">
    <citation type="journal article" date="2019" name="Nat. Med.">
        <title>A library of human gut bacterial isolates paired with longitudinal multiomics data enables mechanistic microbiome research.</title>
        <authorList>
            <person name="Poyet M."/>
            <person name="Groussin M."/>
            <person name="Gibbons S.M."/>
            <person name="Avila-Pacheco J."/>
            <person name="Jiang X."/>
            <person name="Kearney S.M."/>
            <person name="Perrotta A.R."/>
            <person name="Berdy B."/>
            <person name="Zhao S."/>
            <person name="Lieberman T.D."/>
            <person name="Swanson P.K."/>
            <person name="Smith M."/>
            <person name="Roesemann S."/>
            <person name="Alexander J.E."/>
            <person name="Rich S.A."/>
            <person name="Livny J."/>
            <person name="Vlamakis H."/>
            <person name="Clish C."/>
            <person name="Bullock K."/>
            <person name="Deik A."/>
            <person name="Scott J."/>
            <person name="Pierce K.A."/>
            <person name="Xavier R.J."/>
            <person name="Alm E.J."/>
        </authorList>
    </citation>
    <scope>NUCLEOTIDE SEQUENCE [LARGE SCALE GENOMIC DNA]</scope>
    <source>
        <strain evidence="1 2">BIOML-A20</strain>
    </source>
</reference>
<accession>A0A6N9JGU9</accession>
<comment type="caution">
    <text evidence="1">The sequence shown here is derived from an EMBL/GenBank/DDBJ whole genome shotgun (WGS) entry which is preliminary data.</text>
</comment>
<evidence type="ECO:0008006" key="3">
    <source>
        <dbReference type="Google" id="ProtNLM"/>
    </source>
</evidence>
<gene>
    <name evidence="1" type="ORF">GT464_01210</name>
</gene>
<sequence>MAYPVFDLHCDTADRIGWATLDLDLRFTAGTDGYFPGDETHPQDFDLIEGNACAISLAKIGNTPWAQCFATFVPDEIPTAHAARFQAQIMAHMSGQAMLNHDRMVNVRSTADIRPALKDGKVACIHTIENATFFAEDPALIEVLKSLGVLMSSLSWNAQGPLASGHDTHAGLTAAGIEALTQMEHAGMVLDVSHLNDECFDEVVAHTTRPFVASHSNSRTVCGVERNLTDDQFRTIRDTGGIVGLNYCSEFLSNDATDKTAADVTFDQLAAHIEHWLDLGGEDVIALGGDWDGATVPAFLSDASKMPEFQNMLSKHFGKTVMQKLCSDNALAFFERY</sequence>
<dbReference type="PANTHER" id="PTHR10443">
    <property type="entry name" value="MICROSOMAL DIPEPTIDASE"/>
    <property type="match status" value="1"/>
</dbReference>
<dbReference type="SUPFAM" id="SSF51556">
    <property type="entry name" value="Metallo-dependent hydrolases"/>
    <property type="match status" value="1"/>
</dbReference>
<evidence type="ECO:0000313" key="2">
    <source>
        <dbReference type="Proteomes" id="UP000469380"/>
    </source>
</evidence>
<dbReference type="Pfam" id="PF01244">
    <property type="entry name" value="Peptidase_M19"/>
    <property type="match status" value="1"/>
</dbReference>
<dbReference type="RefSeq" id="WP_161159561.1">
    <property type="nucleotide sequence ID" value="NZ_WWSR01000002.1"/>
</dbReference>
<proteinExistence type="predicted"/>
<dbReference type="PANTHER" id="PTHR10443:SF12">
    <property type="entry name" value="DIPEPTIDASE"/>
    <property type="match status" value="1"/>
</dbReference>